<dbReference type="PANTHER" id="PTHR12815">
    <property type="entry name" value="SORTING AND ASSEMBLY MACHINERY SAMM50 PROTEIN FAMILY MEMBER"/>
    <property type="match status" value="1"/>
</dbReference>
<gene>
    <name evidence="8 11" type="primary">bamA</name>
    <name evidence="11" type="ORF">RGQ30_16010</name>
</gene>
<feature type="domain" description="POTRA" evidence="10">
    <location>
        <begin position="34"/>
        <end position="101"/>
    </location>
</feature>
<evidence type="ECO:0000259" key="10">
    <source>
        <dbReference type="PROSITE" id="PS51779"/>
    </source>
</evidence>
<dbReference type="AlphaFoldDB" id="A0AA86J7T2"/>
<dbReference type="InterPro" id="IPR039910">
    <property type="entry name" value="D15-like"/>
</dbReference>
<dbReference type="Pfam" id="PF07244">
    <property type="entry name" value="POTRA"/>
    <property type="match status" value="5"/>
</dbReference>
<keyword evidence="3 8" id="KW-0812">Transmembrane</keyword>
<dbReference type="Pfam" id="PF01103">
    <property type="entry name" value="Omp85"/>
    <property type="match status" value="1"/>
</dbReference>
<dbReference type="PROSITE" id="PS51779">
    <property type="entry name" value="POTRA"/>
    <property type="match status" value="5"/>
</dbReference>
<dbReference type="Proteomes" id="UP001329151">
    <property type="component" value="Chromosome"/>
</dbReference>
<dbReference type="NCBIfam" id="TIGR03303">
    <property type="entry name" value="OM_YaeT"/>
    <property type="match status" value="1"/>
</dbReference>
<dbReference type="PANTHER" id="PTHR12815:SF23">
    <property type="entry name" value="OUTER MEMBRANE PROTEIN ASSEMBLY FACTOR BAMA"/>
    <property type="match status" value="1"/>
</dbReference>
<feature type="signal peptide" evidence="8">
    <location>
        <begin position="1"/>
        <end position="29"/>
    </location>
</feature>
<evidence type="ECO:0000256" key="7">
    <source>
        <dbReference type="ARBA" id="ARBA00023237"/>
    </source>
</evidence>
<evidence type="ECO:0000256" key="4">
    <source>
        <dbReference type="ARBA" id="ARBA00022729"/>
    </source>
</evidence>
<dbReference type="Gene3D" id="3.10.20.310">
    <property type="entry name" value="membrane protein fhac"/>
    <property type="match status" value="5"/>
</dbReference>
<evidence type="ECO:0000256" key="9">
    <source>
        <dbReference type="NCBIfam" id="TIGR03303"/>
    </source>
</evidence>
<evidence type="ECO:0000256" key="8">
    <source>
        <dbReference type="HAMAP-Rule" id="MF_01430"/>
    </source>
</evidence>
<feature type="domain" description="POTRA" evidence="10">
    <location>
        <begin position="276"/>
        <end position="354"/>
    </location>
</feature>
<evidence type="ECO:0000256" key="3">
    <source>
        <dbReference type="ARBA" id="ARBA00022692"/>
    </source>
</evidence>
<keyword evidence="4 8" id="KW-0732">Signal</keyword>
<keyword evidence="2 8" id="KW-1134">Transmembrane beta strand</keyword>
<dbReference type="Gene3D" id="2.40.160.50">
    <property type="entry name" value="membrane protein fhac: a member of the omp85/tpsb transporter family"/>
    <property type="match status" value="1"/>
</dbReference>
<evidence type="ECO:0000256" key="6">
    <source>
        <dbReference type="ARBA" id="ARBA00023136"/>
    </source>
</evidence>
<feature type="domain" description="POTRA" evidence="10">
    <location>
        <begin position="102"/>
        <end position="182"/>
    </location>
</feature>
<reference evidence="11 12" key="1">
    <citation type="submission" date="2023-10" db="EMBL/GenBank/DDBJ databases">
        <title>Complete Genome Sequence of Limnobacter thiooxidans CS-K2T, Isolated from freshwater lake sediments in Bavaria, Germany.</title>
        <authorList>
            <person name="Naruki M."/>
            <person name="Watanabe A."/>
            <person name="Warashina T."/>
            <person name="Morita T."/>
            <person name="Arakawa K."/>
        </authorList>
    </citation>
    <scope>NUCLEOTIDE SEQUENCE [LARGE SCALE GENOMIC DNA]</scope>
    <source>
        <strain evidence="11 12">CS-K2</strain>
    </source>
</reference>
<comment type="subcellular location">
    <subcellularLocation>
        <location evidence="8">Cell outer membrane</location>
    </subcellularLocation>
    <subcellularLocation>
        <location evidence="1">Membrane</location>
    </subcellularLocation>
</comment>
<keyword evidence="12" id="KW-1185">Reference proteome</keyword>
<feature type="domain" description="POTRA" evidence="10">
    <location>
        <begin position="357"/>
        <end position="431"/>
    </location>
</feature>
<protein>
    <recommendedName>
        <fullName evidence="8 9">Outer membrane protein assembly factor BamA</fullName>
    </recommendedName>
</protein>
<accession>A0AA86J7T2</accession>
<dbReference type="KEGG" id="lto:RGQ30_16010"/>
<dbReference type="InterPro" id="IPR000184">
    <property type="entry name" value="Bac_surfAg_D15"/>
</dbReference>
<dbReference type="PIRSF" id="PIRSF006076">
    <property type="entry name" value="OM_assembly_OMP85"/>
    <property type="match status" value="1"/>
</dbReference>
<dbReference type="InterPro" id="IPR023707">
    <property type="entry name" value="OM_assembly_BamA"/>
</dbReference>
<keyword evidence="6 8" id="KW-0472">Membrane</keyword>
<keyword evidence="5 8" id="KW-0677">Repeat</keyword>
<dbReference type="RefSeq" id="WP_130556400.1">
    <property type="nucleotide sequence ID" value="NZ_AP028947.1"/>
</dbReference>
<dbReference type="InterPro" id="IPR034746">
    <property type="entry name" value="POTRA"/>
</dbReference>
<feature type="chain" id="PRO_5044935406" description="Outer membrane protein assembly factor BamA" evidence="8">
    <location>
        <begin position="30"/>
        <end position="768"/>
    </location>
</feature>
<dbReference type="GO" id="GO:0043165">
    <property type="term" value="P:Gram-negative-bacterium-type cell outer membrane assembly"/>
    <property type="evidence" value="ECO:0007669"/>
    <property type="project" value="UniProtKB-UniRule"/>
</dbReference>
<evidence type="ECO:0000313" key="11">
    <source>
        <dbReference type="EMBL" id="BET26100.1"/>
    </source>
</evidence>
<evidence type="ECO:0000256" key="5">
    <source>
        <dbReference type="ARBA" id="ARBA00022737"/>
    </source>
</evidence>
<dbReference type="FunFam" id="3.10.20.310:FF:000003">
    <property type="entry name" value="Outer membrane protein assembly factor BamA"/>
    <property type="match status" value="1"/>
</dbReference>
<evidence type="ECO:0000313" key="12">
    <source>
        <dbReference type="Proteomes" id="UP001329151"/>
    </source>
</evidence>
<name>A0AA86J7T2_9BURK</name>
<organism evidence="11 12">
    <name type="scientific">Limnobacter thiooxidans</name>
    <dbReference type="NCBI Taxonomy" id="131080"/>
    <lineage>
        <taxon>Bacteria</taxon>
        <taxon>Pseudomonadati</taxon>
        <taxon>Pseudomonadota</taxon>
        <taxon>Betaproteobacteria</taxon>
        <taxon>Burkholderiales</taxon>
        <taxon>Burkholderiaceae</taxon>
        <taxon>Limnobacter</taxon>
    </lineage>
</organism>
<dbReference type="InterPro" id="IPR010827">
    <property type="entry name" value="BamA/TamA_POTRA"/>
</dbReference>
<proteinExistence type="inferred from homology"/>
<evidence type="ECO:0000256" key="2">
    <source>
        <dbReference type="ARBA" id="ARBA00022452"/>
    </source>
</evidence>
<dbReference type="GO" id="GO:0009279">
    <property type="term" value="C:cell outer membrane"/>
    <property type="evidence" value="ECO:0007669"/>
    <property type="project" value="UniProtKB-SubCell"/>
</dbReference>
<comment type="similarity">
    <text evidence="8">Belongs to the BamA family.</text>
</comment>
<comment type="function">
    <text evidence="8">Part of the outer membrane protein assembly complex, which is involved in assembly and insertion of beta-barrel proteins into the outer membrane.</text>
</comment>
<sequence precursor="true">MTIRSTLFPARLVYPVVAVCALSVSVVHAQANQFVVKDIEVEGLRRTEAGTVFSYLPIRVGDTFTDEKALQAIRSLFATGFFEDVKISAKGDVLVVTVVERPAIASVEINGTKEFDKDTLKEALKGVGIGESLIFDRSLLDKAEQELKRQYLSRSKYGAQVQTRVDQLARNRVGITFNVDEGESASIKQLKIIGSKEFTEKQLLEEFELSTGGLMSWYSKNDQYSRQKLSGDVEKLRSFYLNRGYADFSIENTQVQIAPNKQDIFITITIKEGQKFTFGDVELSGQLLGRDAELRGLMQAKKGETFNGEALTDTTKSIQDRLGNYGYAFANANVIPELDREKRVVNINIAVDPGKRVYVRRMNVGGNTRTKDEVVRREFRQFESSWYDSRKIQLSKERVDRLGYFSNVDIETQPVPGTSDQIDVNMQVEEKPTGNLLLGAGISSTDSLVLSAAIQQQNLFGTGKTVGLELNTSKVNRTISFSQTDPYFTIDGVSRSFEVYNRRTDPSSLNLGDYIIETTGAGMRFGYPISEFERISFGAGYEGTDLEVGQFSPARFQRYVNDFGNSSYAVLLNAGYSYDSRDSAIAPTRGRVTRLTAEYATPLGDQEFIRTTYQEQFYFPIGKLYTLALNGEVTGGFGLGNSPYPIFRNVYAGGIGTVRGYRASTLGDRDADNVPIGGSKRLIGNAEFFFPIPGMTKDRTFRAFTFLDAGNVFQSNEKISFGDLRYSTGVGISWLSPVGPLKFSLGIPLNSESQDETQRVQFTIGTGF</sequence>
<comment type="subunit">
    <text evidence="8">Part of the Bam complex.</text>
</comment>
<evidence type="ECO:0000256" key="1">
    <source>
        <dbReference type="ARBA" id="ARBA00004370"/>
    </source>
</evidence>
<dbReference type="EMBL" id="AP028947">
    <property type="protein sequence ID" value="BET26100.1"/>
    <property type="molecule type" value="Genomic_DNA"/>
</dbReference>
<dbReference type="GO" id="GO:0051205">
    <property type="term" value="P:protein insertion into membrane"/>
    <property type="evidence" value="ECO:0007669"/>
    <property type="project" value="UniProtKB-UniRule"/>
</dbReference>
<dbReference type="HAMAP" id="MF_01430">
    <property type="entry name" value="OM_assembly_BamA"/>
    <property type="match status" value="1"/>
</dbReference>
<feature type="domain" description="POTRA" evidence="10">
    <location>
        <begin position="185"/>
        <end position="273"/>
    </location>
</feature>
<keyword evidence="7 8" id="KW-0998">Cell outer membrane</keyword>